<dbReference type="AlphaFoldDB" id="A0A3P7A3I2"/>
<dbReference type="OrthoDB" id="5877963at2759"/>
<dbReference type="GO" id="GO:0005313">
    <property type="term" value="F:L-glutamate transmembrane transporter activity"/>
    <property type="evidence" value="ECO:0007669"/>
    <property type="project" value="TreeGrafter"/>
</dbReference>
<feature type="transmembrane region" description="Helical" evidence="6">
    <location>
        <begin position="213"/>
        <end position="233"/>
    </location>
</feature>
<dbReference type="EMBL" id="UYSG01012132">
    <property type="protein sequence ID" value="VDL64348.1"/>
    <property type="molecule type" value="Genomic_DNA"/>
</dbReference>
<dbReference type="GO" id="GO:0005886">
    <property type="term" value="C:plasma membrane"/>
    <property type="evidence" value="ECO:0007669"/>
    <property type="project" value="TreeGrafter"/>
</dbReference>
<keyword evidence="2 6" id="KW-0813">Transport</keyword>
<dbReference type="SUPFAM" id="SSF118215">
    <property type="entry name" value="Proton glutamate symport protein"/>
    <property type="match status" value="1"/>
</dbReference>
<evidence type="ECO:0000256" key="5">
    <source>
        <dbReference type="ARBA" id="ARBA00023136"/>
    </source>
</evidence>
<dbReference type="Pfam" id="PF00375">
    <property type="entry name" value="SDF"/>
    <property type="match status" value="2"/>
</dbReference>
<feature type="transmembrane region" description="Helical" evidence="6">
    <location>
        <begin position="154"/>
        <end position="178"/>
    </location>
</feature>
<dbReference type="InterPro" id="IPR001991">
    <property type="entry name" value="Na-dicarboxylate_symporter"/>
</dbReference>
<sequence>MKKNGIISIVGITSIILVNLIGTLIGTACAAIIQPGPRKLIEGGDSNSQLEGSGLSASDVVRDIFMNLFPDNIIGVALLQRTLLIANYLSNYSLSFSLCLGILFISVVFGAAANAVGKMAKPLIKFFEAVSAVVTKLMAIFLRYRCNKLASRFVLLMCLALKGDGPAIFFSVACMFIAQQSGVEINASKIIFIILLTFALTCAIPHVPSASMVLVVTVLSSTGLPSASASILFTMEWFLDRCRSGTAAVSAMYISVMTSEICERKRLKQEELVEELSGNEGTDTSVFSNEV</sequence>
<organism evidence="7 8">
    <name type="scientific">Hymenolepis diminuta</name>
    <name type="common">Rat tapeworm</name>
    <dbReference type="NCBI Taxonomy" id="6216"/>
    <lineage>
        <taxon>Eukaryota</taxon>
        <taxon>Metazoa</taxon>
        <taxon>Spiralia</taxon>
        <taxon>Lophotrochozoa</taxon>
        <taxon>Platyhelminthes</taxon>
        <taxon>Cestoda</taxon>
        <taxon>Eucestoda</taxon>
        <taxon>Cyclophyllidea</taxon>
        <taxon>Hymenolepididae</taxon>
        <taxon>Hymenolepis</taxon>
    </lineage>
</organism>
<dbReference type="GO" id="GO:0015175">
    <property type="term" value="F:neutral L-amino acid transmembrane transporter activity"/>
    <property type="evidence" value="ECO:0007669"/>
    <property type="project" value="TreeGrafter"/>
</dbReference>
<evidence type="ECO:0000256" key="4">
    <source>
        <dbReference type="ARBA" id="ARBA00022989"/>
    </source>
</evidence>
<feature type="transmembrane region" description="Helical" evidence="6">
    <location>
        <begin position="95"/>
        <end position="116"/>
    </location>
</feature>
<gene>
    <name evidence="7" type="ORF">HDID_LOCUS10929</name>
</gene>
<dbReference type="InterPro" id="IPR036458">
    <property type="entry name" value="Na:dicarbo_symporter_sf"/>
</dbReference>
<dbReference type="InterPro" id="IPR050746">
    <property type="entry name" value="DAACS"/>
</dbReference>
<evidence type="ECO:0000256" key="6">
    <source>
        <dbReference type="RuleBase" id="RU361216"/>
    </source>
</evidence>
<dbReference type="PANTHER" id="PTHR11958:SF63">
    <property type="entry name" value="AMINO ACID TRANSPORTER"/>
    <property type="match status" value="1"/>
</dbReference>
<accession>A0A3P7A3I2</accession>
<dbReference type="GO" id="GO:0015501">
    <property type="term" value="F:glutamate:sodium symporter activity"/>
    <property type="evidence" value="ECO:0007669"/>
    <property type="project" value="TreeGrafter"/>
</dbReference>
<feature type="transmembrane region" description="Helical" evidence="6">
    <location>
        <begin position="190"/>
        <end position="207"/>
    </location>
</feature>
<feature type="transmembrane region" description="Helical" evidence="6">
    <location>
        <begin position="123"/>
        <end position="142"/>
    </location>
</feature>
<evidence type="ECO:0000256" key="3">
    <source>
        <dbReference type="ARBA" id="ARBA00022692"/>
    </source>
</evidence>
<comment type="subcellular location">
    <subcellularLocation>
        <location evidence="1 6">Membrane</location>
        <topology evidence="1 6">Multi-pass membrane protein</topology>
    </subcellularLocation>
</comment>
<comment type="similarity">
    <text evidence="6">Belongs to the dicarboxylate/amino acid:cation symporter (DAACS) (TC 2.A.23) family.</text>
</comment>
<keyword evidence="4 6" id="KW-1133">Transmembrane helix</keyword>
<proteinExistence type="inferred from homology"/>
<keyword evidence="3 6" id="KW-0812">Transmembrane</keyword>
<dbReference type="PROSITE" id="PS51257">
    <property type="entry name" value="PROKAR_LIPOPROTEIN"/>
    <property type="match status" value="1"/>
</dbReference>
<evidence type="ECO:0000256" key="2">
    <source>
        <dbReference type="ARBA" id="ARBA00022448"/>
    </source>
</evidence>
<keyword evidence="5 6" id="KW-0472">Membrane</keyword>
<dbReference type="PANTHER" id="PTHR11958">
    <property type="entry name" value="SODIUM/DICARBOXYLATE SYMPORTER-RELATED"/>
    <property type="match status" value="1"/>
</dbReference>
<protein>
    <recommendedName>
        <fullName evidence="6">Amino acid transporter</fullName>
    </recommendedName>
</protein>
<evidence type="ECO:0000256" key="1">
    <source>
        <dbReference type="ARBA" id="ARBA00004141"/>
    </source>
</evidence>
<reference evidence="7 8" key="1">
    <citation type="submission" date="2018-11" db="EMBL/GenBank/DDBJ databases">
        <authorList>
            <consortium name="Pathogen Informatics"/>
        </authorList>
    </citation>
    <scope>NUCLEOTIDE SEQUENCE [LARGE SCALE GENOMIC DNA]</scope>
</reference>
<feature type="transmembrane region" description="Helical" evidence="6">
    <location>
        <begin position="6"/>
        <end position="33"/>
    </location>
</feature>
<name>A0A3P7A3I2_HYMDI</name>
<evidence type="ECO:0000313" key="8">
    <source>
        <dbReference type="Proteomes" id="UP000274504"/>
    </source>
</evidence>
<dbReference type="Gene3D" id="1.10.3860.10">
    <property type="entry name" value="Sodium:dicarboxylate symporter"/>
    <property type="match status" value="2"/>
</dbReference>
<dbReference type="Proteomes" id="UP000274504">
    <property type="component" value="Unassembled WGS sequence"/>
</dbReference>
<keyword evidence="6" id="KW-0769">Symport</keyword>
<evidence type="ECO:0000313" key="7">
    <source>
        <dbReference type="EMBL" id="VDL64348.1"/>
    </source>
</evidence>